<evidence type="ECO:0000313" key="4">
    <source>
        <dbReference type="EMBL" id="PPJ36525.1"/>
    </source>
</evidence>
<evidence type="ECO:0000259" key="3">
    <source>
        <dbReference type="Pfam" id="PF11887"/>
    </source>
</evidence>
<proteinExistence type="predicted"/>
<dbReference type="PANTHER" id="PTHR33371:SF17">
    <property type="entry name" value="MCE-FAMILY PROTEIN MCE1B"/>
    <property type="match status" value="1"/>
</dbReference>
<dbReference type="EMBL" id="PSZC01000013">
    <property type="protein sequence ID" value="PPJ36525.1"/>
    <property type="molecule type" value="Genomic_DNA"/>
</dbReference>
<dbReference type="GO" id="GO:0051701">
    <property type="term" value="P:biological process involved in interaction with host"/>
    <property type="evidence" value="ECO:0007669"/>
    <property type="project" value="TreeGrafter"/>
</dbReference>
<gene>
    <name evidence="4" type="ORF">C5E45_19030</name>
</gene>
<dbReference type="PANTHER" id="PTHR33371">
    <property type="entry name" value="INTERMEMBRANE PHOSPHOLIPID TRANSPORT SYSTEM BINDING PROTEIN MLAD-RELATED"/>
    <property type="match status" value="1"/>
</dbReference>
<evidence type="ECO:0000313" key="5">
    <source>
        <dbReference type="Proteomes" id="UP000239874"/>
    </source>
</evidence>
<comment type="caution">
    <text evidence="4">The sequence shown here is derived from an EMBL/GenBank/DDBJ whole genome shotgun (WGS) entry which is preliminary data.</text>
</comment>
<dbReference type="RefSeq" id="WP_104380061.1">
    <property type="nucleotide sequence ID" value="NZ_PSZC01000013.1"/>
</dbReference>
<keyword evidence="1" id="KW-1133">Transmembrane helix</keyword>
<organism evidence="4 5">
    <name type="scientific">Nocardia nova</name>
    <dbReference type="NCBI Taxonomy" id="37330"/>
    <lineage>
        <taxon>Bacteria</taxon>
        <taxon>Bacillati</taxon>
        <taxon>Actinomycetota</taxon>
        <taxon>Actinomycetes</taxon>
        <taxon>Mycobacteriales</taxon>
        <taxon>Nocardiaceae</taxon>
        <taxon>Nocardia</taxon>
    </lineage>
</organism>
<name>A0A2S6AMR1_9NOCA</name>
<keyword evidence="1" id="KW-0472">Membrane</keyword>
<dbReference type="InterPro" id="IPR005693">
    <property type="entry name" value="Mce"/>
</dbReference>
<dbReference type="GO" id="GO:0005576">
    <property type="term" value="C:extracellular region"/>
    <property type="evidence" value="ECO:0007669"/>
    <property type="project" value="TreeGrafter"/>
</dbReference>
<sequence length="342" mass="36242">MNRQLRGPLVYFGVFFLVCACGLFAITAVFGQWRFESLSSYRAVFTNISGLKTGDFVRVAGVEVGRVEAVDLRDDNAVVVRFGVDKSVPVTASTQAAVRYENLIGDRYLALTEGAGPTTRLTAGAQIPSAHTSPALDLDALIGGFRPLFRALDPAQVNDLTSELIAVFQGQGGTIAAVLRHLAGLTSTLADRGELIGSVIANLDTVLATLAGHNQQFDLAVDKLQQLVSGLAGRSSEVGNAVGAIDGAAAGVASLLSGARPPLRDTVAQSDRVATLVDNDRDYFENLIATLPDTYKILGRQGLYGDFFSFYLCDVALKVNGPNGNPMYIKVVGQDTGRCKPE</sequence>
<dbReference type="Proteomes" id="UP000239874">
    <property type="component" value="Unassembled WGS sequence"/>
</dbReference>
<dbReference type="Pfam" id="PF11887">
    <property type="entry name" value="Mce4_CUP1"/>
    <property type="match status" value="1"/>
</dbReference>
<dbReference type="NCBIfam" id="TIGR00996">
    <property type="entry name" value="Mtu_fam_mce"/>
    <property type="match status" value="1"/>
</dbReference>
<feature type="domain" description="Mammalian cell entry C-terminal" evidence="3">
    <location>
        <begin position="119"/>
        <end position="333"/>
    </location>
</feature>
<evidence type="ECO:0000256" key="1">
    <source>
        <dbReference type="SAM" id="Phobius"/>
    </source>
</evidence>
<feature type="domain" description="Mce/MlaD" evidence="2">
    <location>
        <begin position="40"/>
        <end position="114"/>
    </location>
</feature>
<dbReference type="AlphaFoldDB" id="A0A2S6AMR1"/>
<feature type="transmembrane region" description="Helical" evidence="1">
    <location>
        <begin position="9"/>
        <end position="33"/>
    </location>
</feature>
<keyword evidence="1" id="KW-0812">Transmembrane</keyword>
<protein>
    <submittedName>
        <fullName evidence="4">Mammalian cell entry protein</fullName>
    </submittedName>
</protein>
<accession>A0A2S6AMR1</accession>
<reference evidence="4 5" key="1">
    <citation type="submission" date="2018-02" db="EMBL/GenBank/DDBJ databases">
        <title>8 Nocardia nova and 1 Nocardia cyriacigeorgica strain used for evolution to TMP-SMX.</title>
        <authorList>
            <person name="Mehta H."/>
            <person name="Weng J."/>
            <person name="Shamoo Y."/>
        </authorList>
    </citation>
    <scope>NUCLEOTIDE SEQUENCE [LARGE SCALE GENOMIC DNA]</scope>
    <source>
        <strain evidence="4 5">MDA3139</strain>
    </source>
</reference>
<dbReference type="PROSITE" id="PS51257">
    <property type="entry name" value="PROKAR_LIPOPROTEIN"/>
    <property type="match status" value="1"/>
</dbReference>
<dbReference type="InterPro" id="IPR003399">
    <property type="entry name" value="Mce/MlaD"/>
</dbReference>
<evidence type="ECO:0000259" key="2">
    <source>
        <dbReference type="Pfam" id="PF02470"/>
    </source>
</evidence>
<dbReference type="Pfam" id="PF02470">
    <property type="entry name" value="MlaD"/>
    <property type="match status" value="1"/>
</dbReference>
<dbReference type="InterPro" id="IPR052336">
    <property type="entry name" value="MlaD_Phospholipid_Transporter"/>
</dbReference>
<dbReference type="InterPro" id="IPR024516">
    <property type="entry name" value="Mce_C"/>
</dbReference>